<feature type="non-terminal residue" evidence="1">
    <location>
        <position position="1"/>
    </location>
</feature>
<evidence type="ECO:0008006" key="3">
    <source>
        <dbReference type="Google" id="ProtNLM"/>
    </source>
</evidence>
<evidence type="ECO:0000313" key="2">
    <source>
        <dbReference type="Proteomes" id="UP000070700"/>
    </source>
</evidence>
<feature type="non-terminal residue" evidence="1">
    <location>
        <position position="310"/>
    </location>
</feature>
<dbReference type="PANTHER" id="PTHR42060">
    <property type="entry name" value="NHL REPEAT-CONTAINING PROTEIN-RELATED"/>
    <property type="match status" value="1"/>
</dbReference>
<gene>
    <name evidence="1" type="ORF">LY89DRAFT_542018</name>
</gene>
<dbReference type="AlphaFoldDB" id="A0A194WWY5"/>
<dbReference type="KEGG" id="psco:LY89DRAFT_542018"/>
<dbReference type="PANTHER" id="PTHR42060:SF1">
    <property type="entry name" value="NHL REPEAT-CONTAINING PROTEIN"/>
    <property type="match status" value="1"/>
</dbReference>
<proteinExistence type="predicted"/>
<dbReference type="RefSeq" id="XP_018066848.1">
    <property type="nucleotide sequence ID" value="XM_018208189.1"/>
</dbReference>
<dbReference type="EMBL" id="KQ947424">
    <property type="protein sequence ID" value="KUJ12493.1"/>
    <property type="molecule type" value="Genomic_DNA"/>
</dbReference>
<name>A0A194WWY5_MOLSC</name>
<dbReference type="Gene3D" id="2.120.10.30">
    <property type="entry name" value="TolB, C-terminal domain"/>
    <property type="match status" value="1"/>
</dbReference>
<dbReference type="Proteomes" id="UP000070700">
    <property type="component" value="Unassembled WGS sequence"/>
</dbReference>
<protein>
    <recommendedName>
        <fullName evidence="3">SMP-30/Gluconolactonase/LRE-like region domain-containing protein</fullName>
    </recommendedName>
</protein>
<dbReference type="InterPro" id="IPR011042">
    <property type="entry name" value="6-blade_b-propeller_TolB-like"/>
</dbReference>
<dbReference type="InterPro" id="IPR052998">
    <property type="entry name" value="Hetero-Diels-Alderase-like"/>
</dbReference>
<evidence type="ECO:0000313" key="1">
    <source>
        <dbReference type="EMBL" id="KUJ12493.1"/>
    </source>
</evidence>
<reference evidence="1 2" key="1">
    <citation type="submission" date="2015-10" db="EMBL/GenBank/DDBJ databases">
        <title>Full genome of DAOMC 229536 Phialocephala scopiformis, a fungal endophyte of spruce producing the potent anti-insectan compound rugulosin.</title>
        <authorList>
            <consortium name="DOE Joint Genome Institute"/>
            <person name="Walker A.K."/>
            <person name="Frasz S.L."/>
            <person name="Seifert K.A."/>
            <person name="Miller J.D."/>
            <person name="Mondo S.J."/>
            <person name="Labutti K."/>
            <person name="Lipzen A."/>
            <person name="Dockter R."/>
            <person name="Kennedy M."/>
            <person name="Grigoriev I.V."/>
            <person name="Spatafora J.W."/>
        </authorList>
    </citation>
    <scope>NUCLEOTIDE SEQUENCE [LARGE SCALE GENOMIC DNA]</scope>
    <source>
        <strain evidence="1 2">CBS 120377</strain>
    </source>
</reference>
<accession>A0A194WWY5</accession>
<dbReference type="SUPFAM" id="SSF63829">
    <property type="entry name" value="Calcium-dependent phosphotriesterase"/>
    <property type="match status" value="1"/>
</dbReference>
<keyword evidence="2" id="KW-1185">Reference proteome</keyword>
<organism evidence="1 2">
    <name type="scientific">Mollisia scopiformis</name>
    <name type="common">Conifer needle endophyte fungus</name>
    <name type="synonym">Phialocephala scopiformis</name>
    <dbReference type="NCBI Taxonomy" id="149040"/>
    <lineage>
        <taxon>Eukaryota</taxon>
        <taxon>Fungi</taxon>
        <taxon>Dikarya</taxon>
        <taxon>Ascomycota</taxon>
        <taxon>Pezizomycotina</taxon>
        <taxon>Leotiomycetes</taxon>
        <taxon>Helotiales</taxon>
        <taxon>Mollisiaceae</taxon>
        <taxon>Mollisia</taxon>
    </lineage>
</organism>
<dbReference type="GeneID" id="28817915"/>
<dbReference type="OrthoDB" id="9977941at2759"/>
<dbReference type="InParanoid" id="A0A194WWY5"/>
<sequence>QTIHQFPDPTWVENIAIRPNGQILVDLVTTPDMYLLDPHPNSTATLIHSFSSDHAVLGLTETTPDMFHLIASNFTLTPPTIANGTDSIWTVDLTSYDHKTNTGAKIHQVVLIPESDLLNGLSTLSPEKGLIVAADSFKGVIWLINVNTGAYSILFQDPALAPTSPEPSGLSVNGIRVLPPSAHNNDTAWIYFDNTAKATFNRVPISLSALKATAAVQQLASNISIDDFALDPERGYAYVAAGAINQVFRIPLEGGTPEYVFGGLNSTVIPNPTSVAVAGEGRIYVTTTGGIESPVNGTYREGGKVVSYEL</sequence>